<dbReference type="Proteomes" id="UP000179807">
    <property type="component" value="Unassembled WGS sequence"/>
</dbReference>
<evidence type="ECO:0000256" key="5">
    <source>
        <dbReference type="ARBA" id="ARBA00022840"/>
    </source>
</evidence>
<protein>
    <recommendedName>
        <fullName evidence="7">Protein kinase domain-containing protein</fullName>
    </recommendedName>
</protein>
<dbReference type="OrthoDB" id="2148946at2759"/>
<feature type="domain" description="Protein kinase" evidence="7">
    <location>
        <begin position="220"/>
        <end position="496"/>
    </location>
</feature>
<dbReference type="InterPro" id="IPR052945">
    <property type="entry name" value="Mitotic_Regulator"/>
</dbReference>
<dbReference type="PROSITE" id="PS00108">
    <property type="entry name" value="PROTEIN_KINASE_ST"/>
    <property type="match status" value="1"/>
</dbReference>
<evidence type="ECO:0000256" key="4">
    <source>
        <dbReference type="ARBA" id="ARBA00022833"/>
    </source>
</evidence>
<dbReference type="AlphaFoldDB" id="A0A1J4KAT8"/>
<feature type="binding site" evidence="6">
    <location>
        <position position="249"/>
    </location>
    <ligand>
        <name>ATP</name>
        <dbReference type="ChEBI" id="CHEBI:30616"/>
    </ligand>
</feature>
<dbReference type="PANTHER" id="PTHR43628:SF1">
    <property type="entry name" value="CHITIN SYNTHASE REGULATORY FACTOR 2-RELATED"/>
    <property type="match status" value="1"/>
</dbReference>
<evidence type="ECO:0000256" key="1">
    <source>
        <dbReference type="ARBA" id="ARBA00022723"/>
    </source>
</evidence>
<organism evidence="8 9">
    <name type="scientific">Tritrichomonas foetus</name>
    <dbReference type="NCBI Taxonomy" id="1144522"/>
    <lineage>
        <taxon>Eukaryota</taxon>
        <taxon>Metamonada</taxon>
        <taxon>Parabasalia</taxon>
        <taxon>Tritrichomonadida</taxon>
        <taxon>Tritrichomonadidae</taxon>
        <taxon>Tritrichomonas</taxon>
    </lineage>
</organism>
<dbReference type="GO" id="GO:0004672">
    <property type="term" value="F:protein kinase activity"/>
    <property type="evidence" value="ECO:0007669"/>
    <property type="project" value="InterPro"/>
</dbReference>
<dbReference type="CDD" id="cd19671">
    <property type="entry name" value="UBR-box_UBR4_5_6_7"/>
    <property type="match status" value="1"/>
</dbReference>
<evidence type="ECO:0000256" key="2">
    <source>
        <dbReference type="ARBA" id="ARBA00022741"/>
    </source>
</evidence>
<dbReference type="Gene3D" id="1.10.510.10">
    <property type="entry name" value="Transferase(Phosphotransferase) domain 1"/>
    <property type="match status" value="1"/>
</dbReference>
<dbReference type="GO" id="GO:0005524">
    <property type="term" value="F:ATP binding"/>
    <property type="evidence" value="ECO:0007669"/>
    <property type="project" value="UniProtKB-UniRule"/>
</dbReference>
<evidence type="ECO:0000259" key="7">
    <source>
        <dbReference type="PROSITE" id="PS50011"/>
    </source>
</evidence>
<dbReference type="Pfam" id="PF08238">
    <property type="entry name" value="Sel1"/>
    <property type="match status" value="9"/>
</dbReference>
<proteinExistence type="predicted"/>
<dbReference type="GO" id="GO:0008270">
    <property type="term" value="F:zinc ion binding"/>
    <property type="evidence" value="ECO:0007669"/>
    <property type="project" value="UniProtKB-KW"/>
</dbReference>
<keyword evidence="5 6" id="KW-0067">ATP-binding</keyword>
<dbReference type="InterPro" id="IPR000719">
    <property type="entry name" value="Prot_kinase_dom"/>
</dbReference>
<accession>A0A1J4KAT8</accession>
<dbReference type="InterPro" id="IPR006597">
    <property type="entry name" value="Sel1-like"/>
</dbReference>
<keyword evidence="2 6" id="KW-0547">Nucleotide-binding</keyword>
<dbReference type="InterPro" id="IPR011990">
    <property type="entry name" value="TPR-like_helical_dom_sf"/>
</dbReference>
<keyword evidence="9" id="KW-1185">Reference proteome</keyword>
<keyword evidence="3" id="KW-0863">Zinc-finger</keyword>
<dbReference type="PROSITE" id="PS00107">
    <property type="entry name" value="PROTEIN_KINASE_ATP"/>
    <property type="match status" value="1"/>
</dbReference>
<dbReference type="InterPro" id="IPR008271">
    <property type="entry name" value="Ser/Thr_kinase_AS"/>
</dbReference>
<dbReference type="VEuPathDB" id="TrichDB:TRFO_22964"/>
<dbReference type="RefSeq" id="XP_068361665.1">
    <property type="nucleotide sequence ID" value="XM_068502878.1"/>
</dbReference>
<dbReference type="PROSITE" id="PS50011">
    <property type="entry name" value="PROTEIN_KINASE_DOM"/>
    <property type="match status" value="1"/>
</dbReference>
<gene>
    <name evidence="8" type="ORF">TRFO_22964</name>
</gene>
<dbReference type="Gene3D" id="1.25.40.10">
    <property type="entry name" value="Tetratricopeptide repeat domain"/>
    <property type="match status" value="3"/>
</dbReference>
<evidence type="ECO:0000313" key="8">
    <source>
        <dbReference type="EMBL" id="OHT08529.1"/>
    </source>
</evidence>
<dbReference type="InterPro" id="IPR003126">
    <property type="entry name" value="Znf_UBR"/>
</dbReference>
<name>A0A1J4KAT8_9EUKA</name>
<dbReference type="SUPFAM" id="SSF56112">
    <property type="entry name" value="Protein kinase-like (PK-like)"/>
    <property type="match status" value="1"/>
</dbReference>
<comment type="caution">
    <text evidence="8">The sequence shown here is derived from an EMBL/GenBank/DDBJ whole genome shotgun (WGS) entry which is preliminary data.</text>
</comment>
<reference evidence="8" key="1">
    <citation type="submission" date="2016-10" db="EMBL/GenBank/DDBJ databases">
        <authorList>
            <person name="Benchimol M."/>
            <person name="Almeida L.G."/>
            <person name="Vasconcelos A.T."/>
            <person name="Perreira-Neves A."/>
            <person name="Rosa I.A."/>
            <person name="Tasca T."/>
            <person name="Bogo M.R."/>
            <person name="de Souza W."/>
        </authorList>
    </citation>
    <scope>NUCLEOTIDE SEQUENCE [LARGE SCALE GENOMIC DNA]</scope>
    <source>
        <strain evidence="8">K</strain>
    </source>
</reference>
<keyword evidence="4" id="KW-0862">Zinc</keyword>
<dbReference type="SMART" id="SM00671">
    <property type="entry name" value="SEL1"/>
    <property type="match status" value="9"/>
</dbReference>
<dbReference type="EMBL" id="MLAK01000665">
    <property type="protein sequence ID" value="OHT08529.1"/>
    <property type="molecule type" value="Genomic_DNA"/>
</dbReference>
<dbReference type="GeneID" id="94837582"/>
<dbReference type="CDD" id="cd14014">
    <property type="entry name" value="STKc_PknB_like"/>
    <property type="match status" value="1"/>
</dbReference>
<dbReference type="Pfam" id="PF00069">
    <property type="entry name" value="Pkinase"/>
    <property type="match status" value="1"/>
</dbReference>
<dbReference type="PANTHER" id="PTHR43628">
    <property type="entry name" value="ACTIVATOR OF C KINASE PROTEIN 1-RELATED"/>
    <property type="match status" value="1"/>
</dbReference>
<evidence type="ECO:0000256" key="6">
    <source>
        <dbReference type="PROSITE-ProRule" id="PRU10141"/>
    </source>
</evidence>
<dbReference type="SMART" id="SM00220">
    <property type="entry name" value="S_TKc"/>
    <property type="match status" value="1"/>
</dbReference>
<dbReference type="InterPro" id="IPR011009">
    <property type="entry name" value="Kinase-like_dom_sf"/>
</dbReference>
<dbReference type="SMART" id="SM00396">
    <property type="entry name" value="ZnF_UBR1"/>
    <property type="match status" value="1"/>
</dbReference>
<evidence type="ECO:0000256" key="3">
    <source>
        <dbReference type="ARBA" id="ARBA00022771"/>
    </source>
</evidence>
<sequence length="1027" mass="118725">MNHVHEPSQEEEFTINNLDHMMQNIPKDEPFKIYFFLNFHSTIIFASNLEFIINHLKNRLVFGNVAIFHFVQFQNNENLFFFCTENLLLLIQTTDSNFFVDFLCEDFYAYDENDLIIANKYLHSSCKVISKNVKKHVSFLSSLYFNKFNQSFYKNKTKENSNFPGKHIVIEKIGDFIRYFQDVIIIFFLQTKINQIQIHNQFSPNEFSNSDLTEFESNDFIKLGCIGSGGYSSVYLSLIKSTGNIIAIKEFYSRKHFMREKNILLKTNSLNCLHIIRCYGFYLEDKIGKKKVYSLILDYFDCGNLRDFIRNHSLSNTKKTKIILAVLNGIDKIHSMGIMHRDIKLDNIMINKDFYVCLCDFDGAKLYSNQKKNTVDVGTLQYMAPEQILNENVSFQTDLYSLGLLIYELATNHLPFENFSLMEMISKIENGDIPNLSPQYGPIDAIYRMLTSSKIEARTGSLYILDYMIKDRRYFRDSNVDEVNMYIKKFIIHSFFDHDRKDIQFIIDRANYGDCVSQFYLGLMYFNGIIKDNHINNSVKIDDPYKKSFEWFEKASKSEMPAAIHNLAYAFENGFGIECNLTQAIALYHKAADIFNFPSSQYSLAVCYENGKGVEKDWDKAIDYYIKAVKNDHVEAMWNLAICYEQGEGVDKDLTHAVELYIQAADHGYGKAQFNLGFYHQNGYGVPCDLEKAKYYYTLAAENGISEAEYYLATIYEKNNNTLEKSYDLYKSAADNGFSNAQYKYGCILQNVKKKNNEAALYFLKSSLQGNIEASLKLGFLYLYGEGVEIDYQKSFDLFSRSIEAGIIDALPYIALIHEHNQNYIQANECYEQLNQNLHDEKGNFTFHSARVLLKSIKYQNDGILKLNEAAHKGNGSAELMLGKIYLYGLYNCIKDEEKGLSFLKKASAHRITEAKFLLACYIEKYNSINNETLNLYLEAAKDGNLEAIKRLKKYNPTKYSNCGPKSCSYSLFGDNFEIQHLYICITCNMAFGKCICNFCAHNCHSGHEIIDTGEKTMMFCDCKCKN</sequence>
<dbReference type="InterPro" id="IPR017441">
    <property type="entry name" value="Protein_kinase_ATP_BS"/>
</dbReference>
<evidence type="ECO:0000313" key="9">
    <source>
        <dbReference type="Proteomes" id="UP000179807"/>
    </source>
</evidence>
<keyword evidence="1" id="KW-0479">Metal-binding</keyword>
<dbReference type="SUPFAM" id="SSF81901">
    <property type="entry name" value="HCP-like"/>
    <property type="match status" value="3"/>
</dbReference>